<protein>
    <submittedName>
        <fullName evidence="1">Uncharacterized protein</fullName>
    </submittedName>
</protein>
<gene>
    <name evidence="1" type="ORF">HNR57_005225</name>
</gene>
<evidence type="ECO:0000313" key="2">
    <source>
        <dbReference type="Proteomes" id="UP000591537"/>
    </source>
</evidence>
<dbReference type="Proteomes" id="UP000591537">
    <property type="component" value="Unassembled WGS sequence"/>
</dbReference>
<name>A0A7W9WHU1_9ACTN</name>
<proteinExistence type="predicted"/>
<comment type="caution">
    <text evidence="1">The sequence shown here is derived from an EMBL/GenBank/DDBJ whole genome shotgun (WGS) entry which is preliminary data.</text>
</comment>
<accession>A0A7W9WHU1</accession>
<keyword evidence="2" id="KW-1185">Reference proteome</keyword>
<evidence type="ECO:0000313" key="1">
    <source>
        <dbReference type="EMBL" id="MBB6079282.1"/>
    </source>
</evidence>
<sequence length="56" mass="5798">MAATARQAPADEVCFVVPEEALPAGRASTDADRLLAVVGPGGTRELLTTLMLPTDM</sequence>
<dbReference type="EMBL" id="JACHGV010000008">
    <property type="protein sequence ID" value="MBB6079282.1"/>
    <property type="molecule type" value="Genomic_DNA"/>
</dbReference>
<reference evidence="1 2" key="1">
    <citation type="submission" date="2020-08" db="EMBL/GenBank/DDBJ databases">
        <title>Genomic Encyclopedia of Type Strains, Phase IV (KMG-IV): sequencing the most valuable type-strain genomes for metagenomic binning, comparative biology and taxonomic classification.</title>
        <authorList>
            <person name="Goeker M."/>
        </authorList>
    </citation>
    <scope>NUCLEOTIDE SEQUENCE [LARGE SCALE GENOMIC DNA]</scope>
    <source>
        <strain evidence="1 2">DSM 43350</strain>
    </source>
</reference>
<dbReference type="AlphaFoldDB" id="A0A7W9WHU1"/>
<dbReference type="RefSeq" id="WP_184563336.1">
    <property type="nucleotide sequence ID" value="NZ_BAAARS010000009.1"/>
</dbReference>
<organism evidence="1 2">
    <name type="scientific">Streptomyces paradoxus</name>
    <dbReference type="NCBI Taxonomy" id="66375"/>
    <lineage>
        <taxon>Bacteria</taxon>
        <taxon>Bacillati</taxon>
        <taxon>Actinomycetota</taxon>
        <taxon>Actinomycetes</taxon>
        <taxon>Kitasatosporales</taxon>
        <taxon>Streptomycetaceae</taxon>
        <taxon>Streptomyces</taxon>
    </lineage>
</organism>